<evidence type="ECO:0000256" key="6">
    <source>
        <dbReference type="ARBA" id="ARBA00022655"/>
    </source>
</evidence>
<dbReference type="SUPFAM" id="SSF52374">
    <property type="entry name" value="Nucleotidylyl transferase"/>
    <property type="match status" value="1"/>
</dbReference>
<evidence type="ECO:0000256" key="5">
    <source>
        <dbReference type="ARBA" id="ARBA00022598"/>
    </source>
</evidence>
<evidence type="ECO:0000256" key="9">
    <source>
        <dbReference type="ARBA" id="ARBA00029902"/>
    </source>
</evidence>
<dbReference type="InterPro" id="IPR003721">
    <property type="entry name" value="Pantoate_ligase"/>
</dbReference>
<dbReference type="GO" id="GO:0015940">
    <property type="term" value="P:pantothenate biosynthetic process"/>
    <property type="evidence" value="ECO:0007669"/>
    <property type="project" value="UniProtKB-UniPathway"/>
</dbReference>
<keyword evidence="8" id="KW-0067">ATP-binding</keyword>
<comment type="catalytic activity">
    <reaction evidence="11">
        <text>(R)-pantoate + beta-alanine + ATP = (R)-pantothenate + AMP + diphosphate + H(+)</text>
        <dbReference type="Rhea" id="RHEA:10912"/>
        <dbReference type="ChEBI" id="CHEBI:15378"/>
        <dbReference type="ChEBI" id="CHEBI:15980"/>
        <dbReference type="ChEBI" id="CHEBI:29032"/>
        <dbReference type="ChEBI" id="CHEBI:30616"/>
        <dbReference type="ChEBI" id="CHEBI:33019"/>
        <dbReference type="ChEBI" id="CHEBI:57966"/>
        <dbReference type="ChEBI" id="CHEBI:456215"/>
        <dbReference type="EC" id="6.3.2.1"/>
    </reaction>
</comment>
<reference evidence="12 13" key="1">
    <citation type="submission" date="2016-07" db="EMBL/GenBank/DDBJ databases">
        <title>Pervasive Adenine N6-methylation of Active Genes in Fungi.</title>
        <authorList>
            <consortium name="DOE Joint Genome Institute"/>
            <person name="Mondo S.J."/>
            <person name="Dannebaum R.O."/>
            <person name="Kuo R.C."/>
            <person name="Labutti K."/>
            <person name="Haridas S."/>
            <person name="Kuo A."/>
            <person name="Salamov A."/>
            <person name="Ahrendt S.R."/>
            <person name="Lipzen A."/>
            <person name="Sullivan W."/>
            <person name="Andreopoulos W.B."/>
            <person name="Clum A."/>
            <person name="Lindquist E."/>
            <person name="Daum C."/>
            <person name="Ramamoorthy G.K."/>
            <person name="Gryganskyi A."/>
            <person name="Culley D."/>
            <person name="Magnuson J.K."/>
            <person name="James T.Y."/>
            <person name="O'Malley M.A."/>
            <person name="Stajich J.E."/>
            <person name="Spatafora J.W."/>
            <person name="Visel A."/>
            <person name="Grigoriev I.V."/>
        </authorList>
    </citation>
    <scope>NUCLEOTIDE SEQUENCE [LARGE SCALE GENOMIC DNA]</scope>
    <source>
        <strain evidence="12 13">PL171</strain>
    </source>
</reference>
<organism evidence="12 13">
    <name type="scientific">Catenaria anguillulae PL171</name>
    <dbReference type="NCBI Taxonomy" id="765915"/>
    <lineage>
        <taxon>Eukaryota</taxon>
        <taxon>Fungi</taxon>
        <taxon>Fungi incertae sedis</taxon>
        <taxon>Blastocladiomycota</taxon>
        <taxon>Blastocladiomycetes</taxon>
        <taxon>Blastocladiales</taxon>
        <taxon>Catenariaceae</taxon>
        <taxon>Catenaria</taxon>
    </lineage>
</organism>
<keyword evidence="6" id="KW-0566">Pantothenate biosynthesis</keyword>
<protein>
    <recommendedName>
        <fullName evidence="4">Pantoate--beta-alanine ligase</fullName>
        <ecNumber evidence="3">6.3.2.1</ecNumber>
    </recommendedName>
    <alternativeName>
        <fullName evidence="10">Pantoate-activating enzyme</fullName>
    </alternativeName>
    <alternativeName>
        <fullName evidence="9">Pantothenate synthetase</fullName>
    </alternativeName>
</protein>
<evidence type="ECO:0000256" key="2">
    <source>
        <dbReference type="ARBA" id="ARBA00009256"/>
    </source>
</evidence>
<evidence type="ECO:0000313" key="13">
    <source>
        <dbReference type="Proteomes" id="UP000193411"/>
    </source>
</evidence>
<dbReference type="Gene3D" id="3.40.50.620">
    <property type="entry name" value="HUPs"/>
    <property type="match status" value="1"/>
</dbReference>
<keyword evidence="7" id="KW-0547">Nucleotide-binding</keyword>
<dbReference type="Pfam" id="PF02569">
    <property type="entry name" value="Pantoate_ligase"/>
    <property type="match status" value="1"/>
</dbReference>
<accession>A0A1Y2HL35</accession>
<evidence type="ECO:0000256" key="10">
    <source>
        <dbReference type="ARBA" id="ARBA00032806"/>
    </source>
</evidence>
<name>A0A1Y2HL35_9FUNG</name>
<keyword evidence="5 12" id="KW-0436">Ligase</keyword>
<dbReference type="EMBL" id="MCFL01000026">
    <property type="protein sequence ID" value="ORZ34694.1"/>
    <property type="molecule type" value="Genomic_DNA"/>
</dbReference>
<dbReference type="GO" id="GO:0004592">
    <property type="term" value="F:pantoate-beta-alanine ligase activity"/>
    <property type="evidence" value="ECO:0007669"/>
    <property type="project" value="UniProtKB-EC"/>
</dbReference>
<dbReference type="InterPro" id="IPR014729">
    <property type="entry name" value="Rossmann-like_a/b/a_fold"/>
</dbReference>
<dbReference type="Gene3D" id="3.30.1300.10">
    <property type="entry name" value="Pantoate-beta-alanine ligase, C-terminal domain"/>
    <property type="match status" value="1"/>
</dbReference>
<dbReference type="GO" id="GO:0005524">
    <property type="term" value="F:ATP binding"/>
    <property type="evidence" value="ECO:0007669"/>
    <property type="project" value="UniProtKB-KW"/>
</dbReference>
<dbReference type="NCBIfam" id="TIGR00018">
    <property type="entry name" value="panC"/>
    <property type="match status" value="1"/>
</dbReference>
<dbReference type="FunFam" id="3.40.50.620:FF:000013">
    <property type="entry name" value="Pantothenate synthetase"/>
    <property type="match status" value="1"/>
</dbReference>
<evidence type="ECO:0000256" key="4">
    <source>
        <dbReference type="ARBA" id="ARBA00015647"/>
    </source>
</evidence>
<comment type="pathway">
    <text evidence="1">Cofactor biosynthesis; (R)-pantothenate biosynthesis; (R)-pantothenate from (R)-pantoate and beta-alanine: step 1/1.</text>
</comment>
<dbReference type="STRING" id="765915.A0A1Y2HL35"/>
<dbReference type="HAMAP" id="MF_00158">
    <property type="entry name" value="PanC"/>
    <property type="match status" value="1"/>
</dbReference>
<dbReference type="UniPathway" id="UPA00028">
    <property type="reaction ID" value="UER00005"/>
</dbReference>
<dbReference type="InterPro" id="IPR042176">
    <property type="entry name" value="Pantoate_ligase_C"/>
</dbReference>
<dbReference type="OrthoDB" id="2020436at2759"/>
<evidence type="ECO:0000256" key="11">
    <source>
        <dbReference type="ARBA" id="ARBA00048258"/>
    </source>
</evidence>
<dbReference type="EC" id="6.3.2.1" evidence="3"/>
<evidence type="ECO:0000256" key="1">
    <source>
        <dbReference type="ARBA" id="ARBA00004990"/>
    </source>
</evidence>
<evidence type="ECO:0000313" key="12">
    <source>
        <dbReference type="EMBL" id="ORZ34694.1"/>
    </source>
</evidence>
<evidence type="ECO:0000256" key="8">
    <source>
        <dbReference type="ARBA" id="ARBA00022840"/>
    </source>
</evidence>
<comment type="similarity">
    <text evidence="2">Belongs to the pantothenate synthetase family.</text>
</comment>
<comment type="caution">
    <text evidence="12">The sequence shown here is derived from an EMBL/GenBank/DDBJ whole genome shotgun (WGS) entry which is preliminary data.</text>
</comment>
<gene>
    <name evidence="12" type="ORF">BCR44DRAFT_1435612</name>
</gene>
<proteinExistence type="inferred from homology"/>
<dbReference type="Proteomes" id="UP000193411">
    <property type="component" value="Unassembled WGS sequence"/>
</dbReference>
<keyword evidence="13" id="KW-1185">Reference proteome</keyword>
<evidence type="ECO:0000256" key="7">
    <source>
        <dbReference type="ARBA" id="ARBA00022741"/>
    </source>
</evidence>
<dbReference type="PANTHER" id="PTHR21299:SF1">
    <property type="entry name" value="PANTOATE--BETA-ALANINE LIGASE"/>
    <property type="match status" value="1"/>
</dbReference>
<sequence length="343" mass="37099">MNRPTKMIPTLATTTTATAAAARILARTSPRRSLHVLHSLADLRAYRSSLLAANQSLGFVPTMGALHAGHLDLVAHASKHASKVITSIFVNPAQFAPHEDLDQYPRTLANDIDQLKAQGVADAVWAPSVNDMYPRGISTHVREQRGTFVSVEGLSHQLEGSVRPHFFRGVATVVTKLVNAVQPDVVVFGQKDAQQCCVVRAMLEDLLVNTKMVVAPTVRDHADGLALSSRNRYLSPEERALAPALAAGLMSAQALFEREGVTSAQRLVDQVANIIREVDPSGEKIKVEYIKVTTRELDEVVGDIKVQGNPDSDKSGGTRLIDNVDTCATTAHVRHPSTQSLSM</sequence>
<dbReference type="AlphaFoldDB" id="A0A1Y2HL35"/>
<evidence type="ECO:0000256" key="3">
    <source>
        <dbReference type="ARBA" id="ARBA00012219"/>
    </source>
</evidence>
<dbReference type="PANTHER" id="PTHR21299">
    <property type="entry name" value="CYTIDYLATE KINASE/PANTOATE-BETA-ALANINE LIGASE"/>
    <property type="match status" value="1"/>
</dbReference>